<evidence type="ECO:0000313" key="3">
    <source>
        <dbReference type="Proteomes" id="UP001374579"/>
    </source>
</evidence>
<gene>
    <name evidence="2" type="ORF">V1264_020280</name>
</gene>
<comment type="caution">
    <text evidence="2">The sequence shown here is derived from an EMBL/GenBank/DDBJ whole genome shotgun (WGS) entry which is preliminary data.</text>
</comment>
<dbReference type="EMBL" id="JBAMIC010000010">
    <property type="protein sequence ID" value="KAK7101984.1"/>
    <property type="molecule type" value="Genomic_DNA"/>
</dbReference>
<organism evidence="2 3">
    <name type="scientific">Littorina saxatilis</name>
    <dbReference type="NCBI Taxonomy" id="31220"/>
    <lineage>
        <taxon>Eukaryota</taxon>
        <taxon>Metazoa</taxon>
        <taxon>Spiralia</taxon>
        <taxon>Lophotrochozoa</taxon>
        <taxon>Mollusca</taxon>
        <taxon>Gastropoda</taxon>
        <taxon>Caenogastropoda</taxon>
        <taxon>Littorinimorpha</taxon>
        <taxon>Littorinoidea</taxon>
        <taxon>Littorinidae</taxon>
        <taxon>Littorina</taxon>
    </lineage>
</organism>
<feature type="signal peptide" evidence="1">
    <location>
        <begin position="1"/>
        <end position="20"/>
    </location>
</feature>
<evidence type="ECO:0000313" key="2">
    <source>
        <dbReference type="EMBL" id="KAK7101984.1"/>
    </source>
</evidence>
<dbReference type="AlphaFoldDB" id="A0AAN9BB88"/>
<evidence type="ECO:0000256" key="1">
    <source>
        <dbReference type="SAM" id="SignalP"/>
    </source>
</evidence>
<sequence>MAHLRIFVLISAFCLAYTAAEQLRCKVGEGLCKQLNWGYTGGIHGDVVCCPTVSGQGFVMNMGLTAPDNCKCTVGTEEEYPNHASGLRAGSFVLHVLWVTLTWCVVRAARLF</sequence>
<protein>
    <submittedName>
        <fullName evidence="2">Uncharacterized protein</fullName>
    </submittedName>
</protein>
<proteinExistence type="predicted"/>
<keyword evidence="3" id="KW-1185">Reference proteome</keyword>
<accession>A0AAN9BB88</accession>
<feature type="chain" id="PRO_5043031008" evidence="1">
    <location>
        <begin position="21"/>
        <end position="112"/>
    </location>
</feature>
<reference evidence="2 3" key="1">
    <citation type="submission" date="2024-02" db="EMBL/GenBank/DDBJ databases">
        <title>Chromosome-scale genome assembly of the rough periwinkle Littorina saxatilis.</title>
        <authorList>
            <person name="De Jode A."/>
            <person name="Faria R."/>
            <person name="Formenti G."/>
            <person name="Sims Y."/>
            <person name="Smith T.P."/>
            <person name="Tracey A."/>
            <person name="Wood J.M.D."/>
            <person name="Zagrodzka Z.B."/>
            <person name="Johannesson K."/>
            <person name="Butlin R.K."/>
            <person name="Leder E.H."/>
        </authorList>
    </citation>
    <scope>NUCLEOTIDE SEQUENCE [LARGE SCALE GENOMIC DNA]</scope>
    <source>
        <strain evidence="2">Snail1</strain>
        <tissue evidence="2">Muscle</tissue>
    </source>
</reference>
<keyword evidence="1" id="KW-0732">Signal</keyword>
<dbReference type="Proteomes" id="UP001374579">
    <property type="component" value="Unassembled WGS sequence"/>
</dbReference>
<name>A0AAN9BB88_9CAEN</name>